<keyword evidence="4 9" id="KW-0694">RNA-binding</keyword>
<keyword evidence="3 9" id="KW-0378">Hydrolase</keyword>
<dbReference type="Pfam" id="PF00448">
    <property type="entry name" value="SRP54"/>
    <property type="match status" value="1"/>
</dbReference>
<comment type="domain">
    <text evidence="9">Composed of three domains: the N-terminal N domain, which is responsible for interactions with the ribosome, the central G domain, which binds GTP, and the C-terminal M domain, which binds the RNA and the signal sequence of the RNC.</text>
</comment>
<feature type="compositionally biased region" description="Basic residues" evidence="10">
    <location>
        <begin position="456"/>
        <end position="468"/>
    </location>
</feature>
<evidence type="ECO:0000256" key="4">
    <source>
        <dbReference type="ARBA" id="ARBA00022884"/>
    </source>
</evidence>
<evidence type="ECO:0000256" key="10">
    <source>
        <dbReference type="SAM" id="MobiDB-lite"/>
    </source>
</evidence>
<dbReference type="Pfam" id="PF02881">
    <property type="entry name" value="SRP54_N"/>
    <property type="match status" value="1"/>
</dbReference>
<comment type="caution">
    <text evidence="14">The sequence shown here is derived from an EMBL/GenBank/DDBJ whole genome shotgun (WGS) entry which is preliminary data.</text>
</comment>
<keyword evidence="7 9" id="KW-0687">Ribonucleoprotein</keyword>
<dbReference type="Gene3D" id="1.20.120.140">
    <property type="entry name" value="Signal recognition particle SRP54, nucleotide-binding domain"/>
    <property type="match status" value="1"/>
</dbReference>
<dbReference type="HAMAP" id="MF_00306">
    <property type="entry name" value="SRP54"/>
    <property type="match status" value="1"/>
</dbReference>
<feature type="binding site" evidence="9">
    <location>
        <begin position="107"/>
        <end position="114"/>
    </location>
    <ligand>
        <name>GTP</name>
        <dbReference type="ChEBI" id="CHEBI:37565"/>
    </ligand>
</feature>
<dbReference type="InterPro" id="IPR027417">
    <property type="entry name" value="P-loop_NTPase"/>
</dbReference>
<evidence type="ECO:0000259" key="12">
    <source>
        <dbReference type="SMART" id="SM00962"/>
    </source>
</evidence>
<comment type="catalytic activity">
    <reaction evidence="8 9">
        <text>GTP + H2O = GDP + phosphate + H(+)</text>
        <dbReference type="Rhea" id="RHEA:19669"/>
        <dbReference type="ChEBI" id="CHEBI:15377"/>
        <dbReference type="ChEBI" id="CHEBI:15378"/>
        <dbReference type="ChEBI" id="CHEBI:37565"/>
        <dbReference type="ChEBI" id="CHEBI:43474"/>
        <dbReference type="ChEBI" id="CHEBI:58189"/>
        <dbReference type="EC" id="3.6.5.4"/>
    </reaction>
</comment>
<protein>
    <recommendedName>
        <fullName evidence="9">Signal recognition particle protein</fullName>
        <ecNumber evidence="9">3.6.5.4</ecNumber>
    </recommendedName>
    <alternativeName>
        <fullName evidence="9">Fifty-four homolog</fullName>
    </alternativeName>
</protein>
<feature type="domain" description="Signal recognition particle SRP54 helical bundle" evidence="13">
    <location>
        <begin position="1"/>
        <end position="86"/>
    </location>
</feature>
<reference evidence="14 15" key="1">
    <citation type="journal article" date="2019" name="Int. J. Syst. Evol. Microbiol.">
        <title>The Global Catalogue of Microorganisms (GCM) 10K type strain sequencing project: providing services to taxonomists for standard genome sequencing and annotation.</title>
        <authorList>
            <consortium name="The Broad Institute Genomics Platform"/>
            <consortium name="The Broad Institute Genome Sequencing Center for Infectious Disease"/>
            <person name="Wu L."/>
            <person name="Ma J."/>
        </authorList>
    </citation>
    <scope>NUCLEOTIDE SEQUENCE [LARGE SCALE GENOMIC DNA]</scope>
    <source>
        <strain evidence="14 15">JCM 14306</strain>
    </source>
</reference>
<gene>
    <name evidence="9 14" type="primary">ffh</name>
    <name evidence="14" type="ORF">GCM10009744_05080</name>
</gene>
<comment type="subcellular location">
    <subcellularLocation>
        <location evidence="9">Cytoplasm</location>
    </subcellularLocation>
    <text evidence="9">The SRP-RNC complex is targeted to the cytoplasmic membrane.</text>
</comment>
<evidence type="ECO:0000256" key="9">
    <source>
        <dbReference type="HAMAP-Rule" id="MF_00306"/>
    </source>
</evidence>
<feature type="domain" description="AAA+ ATPase" evidence="11">
    <location>
        <begin position="99"/>
        <end position="311"/>
    </location>
</feature>
<dbReference type="SUPFAM" id="SSF47446">
    <property type="entry name" value="Signal peptide-binding domain"/>
    <property type="match status" value="1"/>
</dbReference>
<evidence type="ECO:0000256" key="5">
    <source>
        <dbReference type="ARBA" id="ARBA00023134"/>
    </source>
</evidence>
<dbReference type="Gene3D" id="3.40.50.300">
    <property type="entry name" value="P-loop containing nucleotide triphosphate hydrolases"/>
    <property type="match status" value="1"/>
</dbReference>
<feature type="compositionally biased region" description="Low complexity" evidence="10">
    <location>
        <begin position="482"/>
        <end position="495"/>
    </location>
</feature>
<dbReference type="EMBL" id="BAAANE010000002">
    <property type="protein sequence ID" value="GAA1621104.1"/>
    <property type="molecule type" value="Genomic_DNA"/>
</dbReference>
<dbReference type="Proteomes" id="UP001501319">
    <property type="component" value="Unassembled WGS sequence"/>
</dbReference>
<keyword evidence="2 9" id="KW-0547">Nucleotide-binding</keyword>
<dbReference type="Pfam" id="PF02978">
    <property type="entry name" value="SRP_SPB"/>
    <property type="match status" value="1"/>
</dbReference>
<evidence type="ECO:0000256" key="2">
    <source>
        <dbReference type="ARBA" id="ARBA00022741"/>
    </source>
</evidence>
<keyword evidence="15" id="KW-1185">Reference proteome</keyword>
<name>A0ABN2EXE4_9ACTN</name>
<dbReference type="InterPro" id="IPR000897">
    <property type="entry name" value="SRP54_GTPase_dom"/>
</dbReference>
<proteinExistence type="inferred from homology"/>
<dbReference type="InterPro" id="IPR004125">
    <property type="entry name" value="Signal_recog_particle_SRP54_M"/>
</dbReference>
<dbReference type="EC" id="3.6.5.4" evidence="9"/>
<evidence type="ECO:0000259" key="13">
    <source>
        <dbReference type="SMART" id="SM00963"/>
    </source>
</evidence>
<dbReference type="Gene3D" id="1.10.260.30">
    <property type="entry name" value="Signal recognition particle, SRP54 subunit, M-domain"/>
    <property type="match status" value="1"/>
</dbReference>
<evidence type="ECO:0000256" key="3">
    <source>
        <dbReference type="ARBA" id="ARBA00022801"/>
    </source>
</evidence>
<evidence type="ECO:0000313" key="14">
    <source>
        <dbReference type="EMBL" id="GAA1621104.1"/>
    </source>
</evidence>
<accession>A0ABN2EXE4</accession>
<keyword evidence="6 9" id="KW-0733">Signal recognition particle</keyword>
<dbReference type="InterPro" id="IPR022941">
    <property type="entry name" value="SRP54"/>
</dbReference>
<keyword evidence="9" id="KW-0963">Cytoplasm</keyword>
<dbReference type="InterPro" id="IPR036891">
    <property type="entry name" value="Signal_recog_part_SRP54_M_sf"/>
</dbReference>
<evidence type="ECO:0000256" key="7">
    <source>
        <dbReference type="ARBA" id="ARBA00023274"/>
    </source>
</evidence>
<feature type="binding site" evidence="9">
    <location>
        <begin position="251"/>
        <end position="254"/>
    </location>
    <ligand>
        <name>GTP</name>
        <dbReference type="ChEBI" id="CHEBI:37565"/>
    </ligand>
</feature>
<dbReference type="PANTHER" id="PTHR11564:SF5">
    <property type="entry name" value="SIGNAL RECOGNITION PARTICLE SUBUNIT SRP54"/>
    <property type="match status" value="1"/>
</dbReference>
<evidence type="ECO:0000256" key="6">
    <source>
        <dbReference type="ARBA" id="ARBA00023135"/>
    </source>
</evidence>
<feature type="binding site" evidence="9">
    <location>
        <begin position="193"/>
        <end position="197"/>
    </location>
    <ligand>
        <name>GTP</name>
        <dbReference type="ChEBI" id="CHEBI:37565"/>
    </ligand>
</feature>
<dbReference type="InterPro" id="IPR004780">
    <property type="entry name" value="SRP"/>
</dbReference>
<organism evidence="14 15">
    <name type="scientific">Kribbella alba</name>
    <dbReference type="NCBI Taxonomy" id="190197"/>
    <lineage>
        <taxon>Bacteria</taxon>
        <taxon>Bacillati</taxon>
        <taxon>Actinomycetota</taxon>
        <taxon>Actinomycetes</taxon>
        <taxon>Propionibacteriales</taxon>
        <taxon>Kribbellaceae</taxon>
        <taxon>Kribbella</taxon>
    </lineage>
</organism>
<dbReference type="InterPro" id="IPR042101">
    <property type="entry name" value="SRP54_N_sf"/>
</dbReference>
<dbReference type="InterPro" id="IPR003593">
    <property type="entry name" value="AAA+_ATPase"/>
</dbReference>
<comment type="function">
    <text evidence="9">Involved in targeting and insertion of nascent membrane proteins into the cytoplasmic membrane. Binds to the hydrophobic signal sequence of the ribosome-nascent chain (RNC) as it emerges from the ribosomes. The SRP-RNC complex is then targeted to the cytoplasmic membrane where it interacts with the SRP receptor FtsY.</text>
</comment>
<feature type="domain" description="SRP54-type proteins GTP-binding" evidence="12">
    <location>
        <begin position="100"/>
        <end position="299"/>
    </location>
</feature>
<evidence type="ECO:0000256" key="1">
    <source>
        <dbReference type="ARBA" id="ARBA00005450"/>
    </source>
</evidence>
<comment type="subunit">
    <text evidence="9">Part of the signal recognition particle protein translocation system, which is composed of SRP and FtsY.</text>
</comment>
<keyword evidence="5 9" id="KW-0342">GTP-binding</keyword>
<dbReference type="SUPFAM" id="SSF52540">
    <property type="entry name" value="P-loop containing nucleoside triphosphate hydrolases"/>
    <property type="match status" value="1"/>
</dbReference>
<evidence type="ECO:0000259" key="11">
    <source>
        <dbReference type="SMART" id="SM00382"/>
    </source>
</evidence>
<dbReference type="SMART" id="SM00963">
    <property type="entry name" value="SRP54_N"/>
    <property type="match status" value="1"/>
</dbReference>
<dbReference type="CDD" id="cd18539">
    <property type="entry name" value="SRP_G"/>
    <property type="match status" value="1"/>
</dbReference>
<evidence type="ECO:0000313" key="15">
    <source>
        <dbReference type="Proteomes" id="UP001501319"/>
    </source>
</evidence>
<feature type="region of interest" description="Disordered" evidence="10">
    <location>
        <begin position="435"/>
        <end position="520"/>
    </location>
</feature>
<dbReference type="NCBIfam" id="TIGR00959">
    <property type="entry name" value="ffh"/>
    <property type="match status" value="1"/>
</dbReference>
<sequence>MFDTLSDRLSAAFKNLRGKGKLTDADIDATAREIRIALLEADVALPVVKEFIAAVKERAGGAEVRGGLNPAQQVIKIVNEELVRILGGETRELRFAKRPPTVIMLAGLQGAGKTTLAGKLAKWLKESKHQTPMLVAADLQRPNAVTQLQVVGERAGVPVFAPEPGNGVGDPVEVARQAMEEARTKQHSVVIVDTAGRLGVDEELMKQAADIRDAVTPDEILFVVDAMIGQDAVNTAQAFLDGVGFDGVVLAKLDGDARGGAALSIAQVTGRQVMFASNGEKLEDFDVFHPDRMASRILGMGDVMSLIEKAEQSFDAEEAAKTAAKLQKKGGKDFTLDDFLAQMQSVRKMGPLTKIFGMLPGAAQFKDQLENFDEREIDRIEAVIHSMTPAERTDPNIINGSRRARIAKGSGTEVATVSGLVERFFEARKMMSAMASGKGMPGLPGMPGMPGMGGGKRAKQVKKGKAKRGSGNPAKRANQGSGEPAAPQPGQLPAAFGGGAGAGADGFELPDELKNLLGPK</sequence>
<dbReference type="PANTHER" id="PTHR11564">
    <property type="entry name" value="SIGNAL RECOGNITION PARTICLE 54K PROTEIN SRP54"/>
    <property type="match status" value="1"/>
</dbReference>
<dbReference type="SMART" id="SM00962">
    <property type="entry name" value="SRP54"/>
    <property type="match status" value="1"/>
</dbReference>
<dbReference type="RefSeq" id="WP_344108181.1">
    <property type="nucleotide sequence ID" value="NZ_BAAANE010000002.1"/>
</dbReference>
<dbReference type="SMART" id="SM00382">
    <property type="entry name" value="AAA"/>
    <property type="match status" value="1"/>
</dbReference>
<dbReference type="InterPro" id="IPR013822">
    <property type="entry name" value="Signal_recog_particl_SRP54_hlx"/>
</dbReference>
<comment type="similarity">
    <text evidence="1 9">Belongs to the GTP-binding SRP family. SRP54 subfamily.</text>
</comment>
<evidence type="ECO:0000256" key="8">
    <source>
        <dbReference type="ARBA" id="ARBA00048027"/>
    </source>
</evidence>